<protein>
    <submittedName>
        <fullName evidence="2">Uncharacterized protein</fullName>
    </submittedName>
</protein>
<dbReference type="Proteomes" id="UP000677228">
    <property type="component" value="Unassembled WGS sequence"/>
</dbReference>
<dbReference type="EMBL" id="CAJOBA010005984">
    <property type="protein sequence ID" value="CAF3759918.1"/>
    <property type="molecule type" value="Genomic_DNA"/>
</dbReference>
<gene>
    <name evidence="2" type="ORF">GPM918_LOCUS21766</name>
    <name evidence="1" type="ORF">OVA965_LOCUS14014</name>
    <name evidence="4" type="ORF">SRO942_LOCUS21764</name>
    <name evidence="3" type="ORF">TMI583_LOCUS14017</name>
</gene>
<dbReference type="Proteomes" id="UP000682733">
    <property type="component" value="Unassembled WGS sequence"/>
</dbReference>
<evidence type="ECO:0000313" key="2">
    <source>
        <dbReference type="EMBL" id="CAF1162800.1"/>
    </source>
</evidence>
<keyword evidence="5" id="KW-1185">Reference proteome</keyword>
<dbReference type="EMBL" id="CAJNOK010005977">
    <property type="protein sequence ID" value="CAF0989814.1"/>
    <property type="molecule type" value="Genomic_DNA"/>
</dbReference>
<evidence type="ECO:0000313" key="3">
    <source>
        <dbReference type="EMBL" id="CAF3759918.1"/>
    </source>
</evidence>
<proteinExistence type="predicted"/>
<reference evidence="2" key="1">
    <citation type="submission" date="2021-02" db="EMBL/GenBank/DDBJ databases">
        <authorList>
            <person name="Nowell W R."/>
        </authorList>
    </citation>
    <scope>NUCLEOTIDE SEQUENCE</scope>
</reference>
<dbReference type="OrthoDB" id="10039611at2759"/>
<dbReference type="AlphaFoldDB" id="A0A814TKV3"/>
<dbReference type="EMBL" id="CAJNOQ010007266">
    <property type="protein sequence ID" value="CAF1162800.1"/>
    <property type="molecule type" value="Genomic_DNA"/>
</dbReference>
<comment type="caution">
    <text evidence="2">The sequence shown here is derived from an EMBL/GenBank/DDBJ whole genome shotgun (WGS) entry which is preliminary data.</text>
</comment>
<sequence length="94" mass="11171">MKHNARRRKVHVTELQKDTIRLTFTCSQEDFPVTSKTSLQRELKEMDFKYGQAKRVNVLMDAIAFQAFPAVYFGRLNELWDSKTMCYYIMMEHG</sequence>
<organism evidence="2 5">
    <name type="scientific">Didymodactylos carnosus</name>
    <dbReference type="NCBI Taxonomy" id="1234261"/>
    <lineage>
        <taxon>Eukaryota</taxon>
        <taxon>Metazoa</taxon>
        <taxon>Spiralia</taxon>
        <taxon>Gnathifera</taxon>
        <taxon>Rotifera</taxon>
        <taxon>Eurotatoria</taxon>
        <taxon>Bdelloidea</taxon>
        <taxon>Philodinida</taxon>
        <taxon>Philodinidae</taxon>
        <taxon>Didymodactylos</taxon>
    </lineage>
</organism>
<dbReference type="Proteomes" id="UP000663829">
    <property type="component" value="Unassembled WGS sequence"/>
</dbReference>
<dbReference type="Proteomes" id="UP000681722">
    <property type="component" value="Unassembled WGS sequence"/>
</dbReference>
<evidence type="ECO:0000313" key="5">
    <source>
        <dbReference type="Proteomes" id="UP000663829"/>
    </source>
</evidence>
<accession>A0A814TKV3</accession>
<evidence type="ECO:0000313" key="1">
    <source>
        <dbReference type="EMBL" id="CAF0989814.1"/>
    </source>
</evidence>
<evidence type="ECO:0000313" key="4">
    <source>
        <dbReference type="EMBL" id="CAF3926347.1"/>
    </source>
</evidence>
<name>A0A814TKV3_9BILA</name>
<dbReference type="EMBL" id="CAJOBC010007266">
    <property type="protein sequence ID" value="CAF3926347.1"/>
    <property type="molecule type" value="Genomic_DNA"/>
</dbReference>